<dbReference type="InterPro" id="IPR017519">
    <property type="entry name" value="CHP03085"/>
</dbReference>
<dbReference type="OrthoDB" id="3268903at2"/>
<protein>
    <submittedName>
        <fullName evidence="1">TIGR03085 family protein</fullName>
    </submittedName>
</protein>
<evidence type="ECO:0000313" key="2">
    <source>
        <dbReference type="Proteomes" id="UP000183015"/>
    </source>
</evidence>
<keyword evidence="2" id="KW-1185">Reference proteome</keyword>
<dbReference type="Proteomes" id="UP000183015">
    <property type="component" value="Unassembled WGS sequence"/>
</dbReference>
<dbReference type="STRING" id="235985.SAMN05414137_11264"/>
<dbReference type="NCBIfam" id="TIGR03083">
    <property type="entry name" value="maleylpyruvate isomerase family mycothiol-dependent enzyme"/>
    <property type="match status" value="1"/>
</dbReference>
<dbReference type="SUPFAM" id="SSF109854">
    <property type="entry name" value="DinB/YfiT-like putative metalloenzymes"/>
    <property type="match status" value="1"/>
</dbReference>
<dbReference type="InterPro" id="IPR034660">
    <property type="entry name" value="DinB/YfiT-like"/>
</dbReference>
<organism evidence="1 2">
    <name type="scientific">Streptacidiphilus jiangxiensis</name>
    <dbReference type="NCBI Taxonomy" id="235985"/>
    <lineage>
        <taxon>Bacteria</taxon>
        <taxon>Bacillati</taxon>
        <taxon>Actinomycetota</taxon>
        <taxon>Actinomycetes</taxon>
        <taxon>Kitasatosporales</taxon>
        <taxon>Streptomycetaceae</taxon>
        <taxon>Streptacidiphilus</taxon>
    </lineage>
</organism>
<name>A0A1H7SKS8_STRJI</name>
<dbReference type="AlphaFoldDB" id="A0A1H7SKS8"/>
<reference evidence="2" key="1">
    <citation type="submission" date="2016-10" db="EMBL/GenBank/DDBJ databases">
        <authorList>
            <person name="Varghese N."/>
        </authorList>
    </citation>
    <scope>NUCLEOTIDE SEQUENCE [LARGE SCALE GENOMIC DNA]</scope>
    <source>
        <strain evidence="2">DSM 45096 / BCRC 16803 / CGMCC 4.1857 / CIP 109030 / JCM 12277 / KCTC 19219 / NBRC 100920 / 33214</strain>
    </source>
</reference>
<dbReference type="InterPro" id="IPR017517">
    <property type="entry name" value="Maleyloyr_isom"/>
</dbReference>
<dbReference type="eggNOG" id="COG0243">
    <property type="taxonomic scope" value="Bacteria"/>
</dbReference>
<evidence type="ECO:0000313" key="1">
    <source>
        <dbReference type="EMBL" id="SEL72989.1"/>
    </source>
</evidence>
<dbReference type="RefSeq" id="WP_042453394.1">
    <property type="nucleotide sequence ID" value="NZ_BBPN01000028.1"/>
</dbReference>
<proteinExistence type="predicted"/>
<dbReference type="NCBIfam" id="TIGR03085">
    <property type="entry name" value="TIGR03085 family metal-binding protein"/>
    <property type="match status" value="1"/>
</dbReference>
<accession>A0A1H7SKS8</accession>
<sequence length="210" mass="22811">MSNLGRRERLLLADLLEGVGPDAPTLCEGWRTVDLAAHVVVRERRPDAAGGILIKPLAARLARVQAEYAAKPYAELVEAIRVGPPAYSPFRLPGAEDAGNTIEFFVHGEDVRRAQADWSPRVLDPELSEFLWKRLAGTARLNGRRSPVGLVLRRRDGQTTVARKGAPVVTVTGEPGELLLFMMGRQSDAHVEYDGPEDAVAQVAAAKFGV</sequence>
<dbReference type="EMBL" id="FOAZ01000012">
    <property type="protein sequence ID" value="SEL72989.1"/>
    <property type="molecule type" value="Genomic_DNA"/>
</dbReference>
<gene>
    <name evidence="1" type="ORF">SAMN05414137_11264</name>
</gene>